<dbReference type="Proteomes" id="UP000694892">
    <property type="component" value="Chromosome 9_10S"/>
</dbReference>
<gene>
    <name evidence="1" type="ORF">XELAEV_18046927mg</name>
</gene>
<protein>
    <submittedName>
        <fullName evidence="1">Uncharacterized protein</fullName>
    </submittedName>
</protein>
<accession>A0A974H129</accession>
<evidence type="ECO:0000313" key="2">
    <source>
        <dbReference type="Proteomes" id="UP000694892"/>
    </source>
</evidence>
<dbReference type="AlphaFoldDB" id="A0A974H129"/>
<evidence type="ECO:0000313" key="1">
    <source>
        <dbReference type="EMBL" id="OCT60903.1"/>
    </source>
</evidence>
<proteinExistence type="predicted"/>
<reference evidence="2" key="1">
    <citation type="journal article" date="2016" name="Nature">
        <title>Genome evolution in the allotetraploid frog Xenopus laevis.</title>
        <authorList>
            <person name="Session A.M."/>
            <person name="Uno Y."/>
            <person name="Kwon T."/>
            <person name="Chapman J.A."/>
            <person name="Toyoda A."/>
            <person name="Takahashi S."/>
            <person name="Fukui A."/>
            <person name="Hikosaka A."/>
            <person name="Suzuki A."/>
            <person name="Kondo M."/>
            <person name="van Heeringen S.J."/>
            <person name="Quigley I."/>
            <person name="Heinz S."/>
            <person name="Ogino H."/>
            <person name="Ochi H."/>
            <person name="Hellsten U."/>
            <person name="Lyons J.B."/>
            <person name="Simakov O."/>
            <person name="Putnam N."/>
            <person name="Stites J."/>
            <person name="Kuroki Y."/>
            <person name="Tanaka T."/>
            <person name="Michiue T."/>
            <person name="Watanabe M."/>
            <person name="Bogdanovic O."/>
            <person name="Lister R."/>
            <person name="Georgiou G."/>
            <person name="Paranjpe S.S."/>
            <person name="van Kruijsbergen I."/>
            <person name="Shu S."/>
            <person name="Carlson J."/>
            <person name="Kinoshita T."/>
            <person name="Ohta Y."/>
            <person name="Mawaribuchi S."/>
            <person name="Jenkins J."/>
            <person name="Grimwood J."/>
            <person name="Schmutz J."/>
            <person name="Mitros T."/>
            <person name="Mozaffari S.V."/>
            <person name="Suzuki Y."/>
            <person name="Haramoto Y."/>
            <person name="Yamamoto T.S."/>
            <person name="Takagi C."/>
            <person name="Heald R."/>
            <person name="Miller K."/>
            <person name="Haudenschild C."/>
            <person name="Kitzman J."/>
            <person name="Nakayama T."/>
            <person name="Izutsu Y."/>
            <person name="Robert J."/>
            <person name="Fortriede J."/>
            <person name="Burns K."/>
            <person name="Lotay V."/>
            <person name="Karimi K."/>
            <person name="Yasuoka Y."/>
            <person name="Dichmann D.S."/>
            <person name="Flajnik M.F."/>
            <person name="Houston D.W."/>
            <person name="Shendure J."/>
            <person name="DuPasquier L."/>
            <person name="Vize P.D."/>
            <person name="Zorn A.M."/>
            <person name="Ito M."/>
            <person name="Marcotte E.M."/>
            <person name="Wallingford J.B."/>
            <person name="Ito Y."/>
            <person name="Asashima M."/>
            <person name="Ueno N."/>
            <person name="Matsuda Y."/>
            <person name="Veenstra G.J."/>
            <person name="Fujiyama A."/>
            <person name="Harland R.M."/>
            <person name="Taira M."/>
            <person name="Rokhsar D.S."/>
        </authorList>
    </citation>
    <scope>NUCLEOTIDE SEQUENCE [LARGE SCALE GENOMIC DNA]</scope>
    <source>
        <strain evidence="2">J</strain>
    </source>
</reference>
<sequence>MTRMSTGCFWVDAIADGIPGNRVIKQMINNNLSSDTQRHSKLLGDNIWPDINKYLTQPLYFINAGKCQYLYGVAESHVPQNQLYMATPHAEIRAHICNAVTQSSAPKRFPWQVQWFAKGLPWSPQLVGFPQKKHFFVRVEHSSYSRK</sequence>
<dbReference type="EMBL" id="CM004483">
    <property type="protein sequence ID" value="OCT60903.1"/>
    <property type="molecule type" value="Genomic_DNA"/>
</dbReference>
<organism evidence="1 2">
    <name type="scientific">Xenopus laevis</name>
    <name type="common">African clawed frog</name>
    <dbReference type="NCBI Taxonomy" id="8355"/>
    <lineage>
        <taxon>Eukaryota</taxon>
        <taxon>Metazoa</taxon>
        <taxon>Chordata</taxon>
        <taxon>Craniata</taxon>
        <taxon>Vertebrata</taxon>
        <taxon>Euteleostomi</taxon>
        <taxon>Amphibia</taxon>
        <taxon>Batrachia</taxon>
        <taxon>Anura</taxon>
        <taxon>Pipoidea</taxon>
        <taxon>Pipidae</taxon>
        <taxon>Xenopodinae</taxon>
        <taxon>Xenopus</taxon>
        <taxon>Xenopus</taxon>
    </lineage>
</organism>
<name>A0A974H129_XENLA</name>